<protein>
    <submittedName>
        <fullName evidence="8">Cation diffusion facilitator family transporter</fullName>
    </submittedName>
</protein>
<evidence type="ECO:0000256" key="1">
    <source>
        <dbReference type="ARBA" id="ARBA00004141"/>
    </source>
</evidence>
<reference evidence="8 9" key="1">
    <citation type="submission" date="2010-03" db="EMBL/GenBank/DDBJ databases">
        <authorList>
            <consortium name="The Broad Institute Genome Sequencing Platform"/>
            <person name="Ward D."/>
            <person name="Earl A."/>
            <person name="Feldgarden M."/>
            <person name="Gevers D."/>
            <person name="Young S."/>
            <person name="Zeng Q."/>
            <person name="Koehrsen M."/>
            <person name="Alvarado L."/>
            <person name="Berlin A.M."/>
            <person name="Borenstein D."/>
            <person name="Chapman S.B."/>
            <person name="Chen Z."/>
            <person name="Engels R."/>
            <person name="Freedman E."/>
            <person name="Gellesch M."/>
            <person name="Goldberg J."/>
            <person name="Griggs A."/>
            <person name="Gujja S."/>
            <person name="Heilman E.R."/>
            <person name="Heiman D.I."/>
            <person name="Hepburn T.A."/>
            <person name="Howarth C."/>
            <person name="Jen D."/>
            <person name="Larson L."/>
            <person name="Mehta T."/>
            <person name="Park D."/>
            <person name="Pearson M."/>
            <person name="Richards J."/>
            <person name="Roberts A."/>
            <person name="Saif S."/>
            <person name="Shea T.D."/>
            <person name="Shenoy N."/>
            <person name="Sisk P."/>
            <person name="Stolte C."/>
            <person name="Sykes S.N."/>
            <person name="Walk T."/>
            <person name="White J."/>
            <person name="Yandava C."/>
            <person name="Izard J."/>
            <person name="Baranova O.V."/>
            <person name="Blanton J.M."/>
            <person name="Tanner A.C."/>
            <person name="Dewhirst F."/>
            <person name="Haas B."/>
            <person name="Nusbaum C."/>
            <person name="Birren B."/>
        </authorList>
    </citation>
    <scope>NUCLEOTIDE SEQUENCE [LARGE SCALE GENOMIC DNA]</scope>
    <source>
        <strain evidence="8 9">ATCC 29453</strain>
    </source>
</reference>
<evidence type="ECO:0000313" key="8">
    <source>
        <dbReference type="EMBL" id="EFG30732.1"/>
    </source>
</evidence>
<keyword evidence="3" id="KW-0864">Zinc transport</keyword>
<keyword evidence="4 6" id="KW-1133">Transmembrane helix</keyword>
<dbReference type="InterPro" id="IPR050681">
    <property type="entry name" value="CDF/SLC30A"/>
</dbReference>
<dbReference type="SUPFAM" id="SSF161111">
    <property type="entry name" value="Cation efflux protein transmembrane domain-like"/>
    <property type="match status" value="1"/>
</dbReference>
<dbReference type="eggNOG" id="COG1230">
    <property type="taxonomic scope" value="Bacteria"/>
</dbReference>
<keyword evidence="3" id="KW-0813">Transport</keyword>
<keyword evidence="5 6" id="KW-0472">Membrane</keyword>
<accession>V9HKS0</accession>
<evidence type="ECO:0000259" key="7">
    <source>
        <dbReference type="Pfam" id="PF01545"/>
    </source>
</evidence>
<dbReference type="Proteomes" id="UP000017813">
    <property type="component" value="Unassembled WGS sequence"/>
</dbReference>
<dbReference type="STRING" id="641147.HMPREF9021_01338"/>
<organism evidence="8 9">
    <name type="scientific">Simonsiella muelleri ATCC 29453</name>
    <dbReference type="NCBI Taxonomy" id="641147"/>
    <lineage>
        <taxon>Bacteria</taxon>
        <taxon>Pseudomonadati</taxon>
        <taxon>Pseudomonadota</taxon>
        <taxon>Betaproteobacteria</taxon>
        <taxon>Neisseriales</taxon>
        <taxon>Neisseriaceae</taxon>
        <taxon>Simonsiella</taxon>
    </lineage>
</organism>
<feature type="transmembrane region" description="Helical" evidence="6">
    <location>
        <begin position="51"/>
        <end position="69"/>
    </location>
</feature>
<dbReference type="PANTHER" id="PTHR11562:SF17">
    <property type="entry name" value="RE54080P-RELATED"/>
    <property type="match status" value="1"/>
</dbReference>
<keyword evidence="3" id="KW-0406">Ion transport</keyword>
<dbReference type="InterPro" id="IPR058533">
    <property type="entry name" value="Cation_efflux_TM"/>
</dbReference>
<evidence type="ECO:0000256" key="2">
    <source>
        <dbReference type="ARBA" id="ARBA00022692"/>
    </source>
</evidence>
<evidence type="ECO:0000256" key="3">
    <source>
        <dbReference type="ARBA" id="ARBA00022906"/>
    </source>
</evidence>
<keyword evidence="2 6" id="KW-0812">Transmembrane</keyword>
<dbReference type="OrthoDB" id="9809646at2"/>
<dbReference type="EMBL" id="ADCY02000047">
    <property type="protein sequence ID" value="EFG30732.1"/>
    <property type="molecule type" value="Genomic_DNA"/>
</dbReference>
<dbReference type="GO" id="GO:0005385">
    <property type="term" value="F:zinc ion transmembrane transporter activity"/>
    <property type="evidence" value="ECO:0007669"/>
    <property type="project" value="TreeGrafter"/>
</dbReference>
<evidence type="ECO:0000256" key="6">
    <source>
        <dbReference type="SAM" id="Phobius"/>
    </source>
</evidence>
<feature type="transmembrane region" description="Helical" evidence="6">
    <location>
        <begin position="108"/>
        <end position="129"/>
    </location>
</feature>
<dbReference type="InterPro" id="IPR027469">
    <property type="entry name" value="Cation_efflux_TMD_sf"/>
</dbReference>
<feature type="domain" description="Cation efflux protein transmembrane" evidence="7">
    <location>
        <begin position="19"/>
        <end position="197"/>
    </location>
</feature>
<feature type="transmembrane region" description="Helical" evidence="6">
    <location>
        <begin position="141"/>
        <end position="166"/>
    </location>
</feature>
<feature type="transmembrane region" description="Helical" evidence="6">
    <location>
        <begin position="76"/>
        <end position="96"/>
    </location>
</feature>
<dbReference type="AlphaFoldDB" id="V9HKS0"/>
<gene>
    <name evidence="8" type="ORF">HMPREF9021_01338</name>
</gene>
<keyword evidence="9" id="KW-1185">Reference proteome</keyword>
<comment type="subcellular location">
    <subcellularLocation>
        <location evidence="1">Membrane</location>
        <topology evidence="1">Multi-pass membrane protein</topology>
    </subcellularLocation>
</comment>
<dbReference type="GO" id="GO:0005886">
    <property type="term" value="C:plasma membrane"/>
    <property type="evidence" value="ECO:0007669"/>
    <property type="project" value="TreeGrafter"/>
</dbReference>
<evidence type="ECO:0000256" key="4">
    <source>
        <dbReference type="ARBA" id="ARBA00022989"/>
    </source>
</evidence>
<name>V9HKS0_9NEIS</name>
<reference evidence="8 9" key="2">
    <citation type="submission" date="2011-10" db="EMBL/GenBank/DDBJ databases">
        <title>The Genome Sequence of Simonsiella muelleri ATCC 29453.</title>
        <authorList>
            <consortium name="The Broad Institute Genome Sequencing Platform"/>
            <consortium name="The Broad Institute Genome Sequencing Center for Infectious Disease"/>
            <person name="Earl A."/>
            <person name="Ward D."/>
            <person name="Feldgarden M."/>
            <person name="Gevers D."/>
            <person name="Izard J."/>
            <person name="Baranova O.V."/>
            <person name="Blanton J.M."/>
            <person name="Tanner A.C."/>
            <person name="Dewhirst F."/>
            <person name="Young S.K."/>
            <person name="Zeng Q."/>
            <person name="Gargeya S."/>
            <person name="Fitzgerald M."/>
            <person name="Haas B."/>
            <person name="Abouelleil A."/>
            <person name="Alvarado L."/>
            <person name="Arachchi H.M."/>
            <person name="Berlin A."/>
            <person name="Brown A."/>
            <person name="Chapman S.B."/>
            <person name="Chen Z."/>
            <person name="Dunbar C."/>
            <person name="Freedman E."/>
            <person name="Gearin G."/>
            <person name="Goldberg J."/>
            <person name="Griggs A."/>
            <person name="Gujja S."/>
            <person name="Heiman D."/>
            <person name="Howarth C."/>
            <person name="Larson L."/>
            <person name="Lui A."/>
            <person name="MacDonald P.J.P."/>
            <person name="Montmayeur A."/>
            <person name="Murphy C."/>
            <person name="Neiman D."/>
            <person name="Pearson M."/>
            <person name="Priest M."/>
            <person name="Roberts A."/>
            <person name="Saif S."/>
            <person name="Shea T."/>
            <person name="Shenoy N."/>
            <person name="Sisk P."/>
            <person name="Stolte C."/>
            <person name="Sykes S."/>
            <person name="Wortman J."/>
            <person name="Nusbaum C."/>
            <person name="Birren B."/>
        </authorList>
    </citation>
    <scope>NUCLEOTIDE SEQUENCE [LARGE SCALE GENOMIC DNA]</scope>
    <source>
        <strain evidence="8 9">ATCC 29453</strain>
    </source>
</reference>
<dbReference type="Pfam" id="PF01545">
    <property type="entry name" value="Cation_efflux"/>
    <property type="match status" value="1"/>
</dbReference>
<feature type="transmembrane region" description="Helical" evidence="6">
    <location>
        <begin position="18"/>
        <end position="39"/>
    </location>
</feature>
<dbReference type="RefSeq" id="WP_002642566.1">
    <property type="nucleotide sequence ID" value="NZ_CP019448.1"/>
</dbReference>
<dbReference type="NCBIfam" id="TIGR01297">
    <property type="entry name" value="CDF"/>
    <property type="match status" value="1"/>
</dbReference>
<evidence type="ECO:0000256" key="5">
    <source>
        <dbReference type="ARBA" id="ARBA00023136"/>
    </source>
</evidence>
<dbReference type="HOGENOM" id="CLU_013430_0_5_4"/>
<sequence>MTHLHTHSNAHHHDNTQILLMSFAIIMLFMLVEYVGGYLTHSLALIADAGHMLNDSLGLAIALLALTWVKKWARHLAVVNGLSLLSVAIFVLFEAWQRWQSPSEINSLPMLAIALSGLVANGVVAKIMLAANHNNINIRAAYLHVLVDIAGSVVAIVAGLCAYFWGWQWVDTLASTVLSVLILRSGWGITRNALRELQEQRVPQTD</sequence>
<evidence type="ECO:0000313" key="9">
    <source>
        <dbReference type="Proteomes" id="UP000017813"/>
    </source>
</evidence>
<dbReference type="Gene3D" id="1.20.1510.10">
    <property type="entry name" value="Cation efflux protein transmembrane domain"/>
    <property type="match status" value="1"/>
</dbReference>
<dbReference type="PANTHER" id="PTHR11562">
    <property type="entry name" value="CATION EFFLUX PROTEIN/ ZINC TRANSPORTER"/>
    <property type="match status" value="1"/>
</dbReference>
<dbReference type="InterPro" id="IPR002524">
    <property type="entry name" value="Cation_efflux"/>
</dbReference>
<dbReference type="KEGG" id="smur:BWP33_06615"/>
<keyword evidence="3" id="KW-0862">Zinc</keyword>
<proteinExistence type="predicted"/>
<comment type="caution">
    <text evidence="8">The sequence shown here is derived from an EMBL/GenBank/DDBJ whole genome shotgun (WGS) entry which is preliminary data.</text>
</comment>